<dbReference type="CDD" id="cd06222">
    <property type="entry name" value="RNase_H_like"/>
    <property type="match status" value="1"/>
</dbReference>
<dbReference type="Pfam" id="PF13456">
    <property type="entry name" value="RVT_3"/>
    <property type="match status" value="1"/>
</dbReference>
<feature type="domain" description="RNase H type-1" evidence="1">
    <location>
        <begin position="90"/>
        <end position="211"/>
    </location>
</feature>
<dbReference type="InterPro" id="IPR012337">
    <property type="entry name" value="RNaseH-like_sf"/>
</dbReference>
<proteinExistence type="predicted"/>
<reference evidence="2" key="1">
    <citation type="journal article" date="2016" name="Nat. Genet.">
        <title>The genome sequences of Arachis duranensis and Arachis ipaensis, the diploid ancestors of cultivated peanut.</title>
        <authorList>
            <person name="Bertioli D.J."/>
            <person name="Cannon S.B."/>
            <person name="Froenicke L."/>
            <person name="Huang G."/>
            <person name="Farmer A.D."/>
            <person name="Cannon E.K."/>
            <person name="Liu X."/>
            <person name="Gao D."/>
            <person name="Clevenger J."/>
            <person name="Dash S."/>
            <person name="Ren L."/>
            <person name="Moretzsohn M.C."/>
            <person name="Shirasawa K."/>
            <person name="Huang W."/>
            <person name="Vidigal B."/>
            <person name="Abernathy B."/>
            <person name="Chu Y."/>
            <person name="Niederhuth C.E."/>
            <person name="Umale P."/>
            <person name="Araujo A.C."/>
            <person name="Kozik A."/>
            <person name="Kim K.D."/>
            <person name="Burow M.D."/>
            <person name="Varshney R.K."/>
            <person name="Wang X."/>
            <person name="Zhang X."/>
            <person name="Barkley N."/>
            <person name="Guimaraes P.M."/>
            <person name="Isobe S."/>
            <person name="Guo B."/>
            <person name="Liao B."/>
            <person name="Stalker H.T."/>
            <person name="Schmitz R.J."/>
            <person name="Scheffler B.E."/>
            <person name="Leal-Bertioli S.C."/>
            <person name="Xun X."/>
            <person name="Jackson S.A."/>
            <person name="Michelmore R."/>
            <person name="Ozias-Akins P."/>
        </authorList>
    </citation>
    <scope>NUCLEOTIDE SEQUENCE [LARGE SCALE GENOMIC DNA]</scope>
    <source>
        <strain evidence="2">cv. V14167</strain>
    </source>
</reference>
<dbReference type="Gene3D" id="3.30.420.10">
    <property type="entry name" value="Ribonuclease H-like superfamily/Ribonuclease H"/>
    <property type="match status" value="1"/>
</dbReference>
<sequence length="225" mass="26658">MTGLVNPLDIFRRRMVQGDFTFFTGIWWISRHRDQQIFNREEEWSDHKIAFSARRLAQELENFSRSNRLLHEPEDSVVWSPPPKDMVKTNCDANIFHEHNFAGFGCLLRDKNGTWRKGCSGCLPNWKIFRCELFALWRDLVLTWECGFKSVIIETDSMEVYLRLQFDSDPLTNTDDDLVLKVKELLALNWKVHFRLVRRKANLVANLLAEKGTWDRIDLVEWLEP</sequence>
<dbReference type="InterPro" id="IPR002156">
    <property type="entry name" value="RNaseH_domain"/>
</dbReference>
<evidence type="ECO:0000313" key="3">
    <source>
        <dbReference type="RefSeq" id="XP_052109819.1"/>
    </source>
</evidence>
<dbReference type="GO" id="GO:0004523">
    <property type="term" value="F:RNA-DNA hybrid ribonuclease activity"/>
    <property type="evidence" value="ECO:0007669"/>
    <property type="project" value="InterPro"/>
</dbReference>
<dbReference type="InterPro" id="IPR036397">
    <property type="entry name" value="RNaseH_sf"/>
</dbReference>
<accession>A0A9C6WL47</accession>
<reference evidence="3" key="2">
    <citation type="submission" date="2025-08" db="UniProtKB">
        <authorList>
            <consortium name="RefSeq"/>
        </authorList>
    </citation>
    <scope>IDENTIFICATION</scope>
    <source>
        <tissue evidence="3">Whole plant</tissue>
    </source>
</reference>
<dbReference type="AlphaFoldDB" id="A0A9C6WL47"/>
<protein>
    <submittedName>
        <fullName evidence="3">Uncharacterized protein LOC127741446</fullName>
    </submittedName>
</protein>
<dbReference type="KEGG" id="adu:127741446"/>
<dbReference type="PANTHER" id="PTHR47723:SF19">
    <property type="entry name" value="POLYNUCLEOTIDYL TRANSFERASE, RIBONUCLEASE H-LIKE SUPERFAMILY PROTEIN"/>
    <property type="match status" value="1"/>
</dbReference>
<gene>
    <name evidence="3" type="primary">LOC127741446</name>
</gene>
<dbReference type="PANTHER" id="PTHR47723">
    <property type="entry name" value="OS05G0353850 PROTEIN"/>
    <property type="match status" value="1"/>
</dbReference>
<dbReference type="InterPro" id="IPR044730">
    <property type="entry name" value="RNase_H-like_dom_plant"/>
</dbReference>
<name>A0A9C6WL47_ARADU</name>
<evidence type="ECO:0000313" key="2">
    <source>
        <dbReference type="Proteomes" id="UP000515211"/>
    </source>
</evidence>
<organism evidence="2 3">
    <name type="scientific">Arachis duranensis</name>
    <name type="common">Wild peanut</name>
    <dbReference type="NCBI Taxonomy" id="130453"/>
    <lineage>
        <taxon>Eukaryota</taxon>
        <taxon>Viridiplantae</taxon>
        <taxon>Streptophyta</taxon>
        <taxon>Embryophyta</taxon>
        <taxon>Tracheophyta</taxon>
        <taxon>Spermatophyta</taxon>
        <taxon>Magnoliopsida</taxon>
        <taxon>eudicotyledons</taxon>
        <taxon>Gunneridae</taxon>
        <taxon>Pentapetalae</taxon>
        <taxon>rosids</taxon>
        <taxon>fabids</taxon>
        <taxon>Fabales</taxon>
        <taxon>Fabaceae</taxon>
        <taxon>Papilionoideae</taxon>
        <taxon>50 kb inversion clade</taxon>
        <taxon>dalbergioids sensu lato</taxon>
        <taxon>Dalbergieae</taxon>
        <taxon>Pterocarpus clade</taxon>
        <taxon>Arachis</taxon>
    </lineage>
</organism>
<evidence type="ECO:0000259" key="1">
    <source>
        <dbReference type="Pfam" id="PF13456"/>
    </source>
</evidence>
<dbReference type="GO" id="GO:0003676">
    <property type="term" value="F:nucleic acid binding"/>
    <property type="evidence" value="ECO:0007669"/>
    <property type="project" value="InterPro"/>
</dbReference>
<dbReference type="SUPFAM" id="SSF53098">
    <property type="entry name" value="Ribonuclease H-like"/>
    <property type="match status" value="1"/>
</dbReference>
<dbReference type="InterPro" id="IPR053151">
    <property type="entry name" value="RNase_H-like"/>
</dbReference>
<dbReference type="RefSeq" id="XP_052109819.1">
    <property type="nucleotide sequence ID" value="XM_052253859.1"/>
</dbReference>
<dbReference type="GeneID" id="127741446"/>
<keyword evidence="2" id="KW-1185">Reference proteome</keyword>
<dbReference type="Proteomes" id="UP000515211">
    <property type="component" value="Chromosome 9"/>
</dbReference>